<comment type="similarity">
    <text evidence="7">Belongs to the binding-protein-dependent transport system permease family.</text>
</comment>
<dbReference type="Gene3D" id="1.10.3720.10">
    <property type="entry name" value="MetI-like"/>
    <property type="match status" value="1"/>
</dbReference>
<dbReference type="EMBL" id="LYPB01000039">
    <property type="protein sequence ID" value="OAS23561.1"/>
    <property type="molecule type" value="Genomic_DNA"/>
</dbReference>
<evidence type="ECO:0000256" key="3">
    <source>
        <dbReference type="ARBA" id="ARBA00022475"/>
    </source>
</evidence>
<dbReference type="CDD" id="cd06261">
    <property type="entry name" value="TM_PBP2"/>
    <property type="match status" value="1"/>
</dbReference>
<keyword evidence="2 7" id="KW-0813">Transport</keyword>
<evidence type="ECO:0000313" key="10">
    <source>
        <dbReference type="Proteomes" id="UP000078454"/>
    </source>
</evidence>
<feature type="transmembrane region" description="Helical" evidence="7">
    <location>
        <begin position="180"/>
        <end position="205"/>
    </location>
</feature>
<protein>
    <submittedName>
        <fullName evidence="9">Protein lplB</fullName>
    </submittedName>
</protein>
<name>A0A198ARD4_9BACL</name>
<keyword evidence="3" id="KW-1003">Cell membrane</keyword>
<evidence type="ECO:0000256" key="6">
    <source>
        <dbReference type="ARBA" id="ARBA00023136"/>
    </source>
</evidence>
<evidence type="ECO:0000256" key="5">
    <source>
        <dbReference type="ARBA" id="ARBA00022989"/>
    </source>
</evidence>
<reference evidence="9 10" key="1">
    <citation type="submission" date="2016-05" db="EMBL/GenBank/DDBJ databases">
        <title>Paenibacillus sp. 1ZS3-15 nov., isolated from the rhizosphere soil.</title>
        <authorList>
            <person name="Zhang X.X."/>
            <person name="Zhang J."/>
        </authorList>
    </citation>
    <scope>NUCLEOTIDE SEQUENCE [LARGE SCALE GENOMIC DNA]</scope>
    <source>
        <strain evidence="9 10">1ZS3-15</strain>
    </source>
</reference>
<dbReference type="STRING" id="1850517.A8708_25715"/>
<feature type="transmembrane region" description="Helical" evidence="7">
    <location>
        <begin position="226"/>
        <end position="250"/>
    </location>
</feature>
<feature type="domain" description="ABC transmembrane type-1" evidence="8">
    <location>
        <begin position="90"/>
        <end position="307"/>
    </location>
</feature>
<evidence type="ECO:0000256" key="2">
    <source>
        <dbReference type="ARBA" id="ARBA00022448"/>
    </source>
</evidence>
<evidence type="ECO:0000313" key="9">
    <source>
        <dbReference type="EMBL" id="OAS23561.1"/>
    </source>
</evidence>
<feature type="transmembrane region" description="Helical" evidence="7">
    <location>
        <begin position="34"/>
        <end position="57"/>
    </location>
</feature>
<dbReference type="PANTHER" id="PTHR43227:SF11">
    <property type="entry name" value="BLL4140 PROTEIN"/>
    <property type="match status" value="1"/>
</dbReference>
<feature type="transmembrane region" description="Helical" evidence="7">
    <location>
        <begin position="136"/>
        <end position="160"/>
    </location>
</feature>
<keyword evidence="5 7" id="KW-1133">Transmembrane helix</keyword>
<comment type="caution">
    <text evidence="9">The sequence shown here is derived from an EMBL/GenBank/DDBJ whole genome shotgun (WGS) entry which is preliminary data.</text>
</comment>
<evidence type="ECO:0000256" key="4">
    <source>
        <dbReference type="ARBA" id="ARBA00022692"/>
    </source>
</evidence>
<evidence type="ECO:0000256" key="1">
    <source>
        <dbReference type="ARBA" id="ARBA00004651"/>
    </source>
</evidence>
<dbReference type="Proteomes" id="UP000078454">
    <property type="component" value="Unassembled WGS sequence"/>
</dbReference>
<dbReference type="Pfam" id="PF00528">
    <property type="entry name" value="BPD_transp_1"/>
    <property type="match status" value="1"/>
</dbReference>
<accession>A0A198ARD4</accession>
<feature type="transmembrane region" description="Helical" evidence="7">
    <location>
        <begin position="94"/>
        <end position="115"/>
    </location>
</feature>
<dbReference type="PANTHER" id="PTHR43227">
    <property type="entry name" value="BLL4140 PROTEIN"/>
    <property type="match status" value="1"/>
</dbReference>
<proteinExistence type="inferred from homology"/>
<dbReference type="GO" id="GO:0055085">
    <property type="term" value="P:transmembrane transport"/>
    <property type="evidence" value="ECO:0007669"/>
    <property type="project" value="InterPro"/>
</dbReference>
<keyword evidence="6 7" id="KW-0472">Membrane</keyword>
<organism evidence="9 10">
    <name type="scientific">Paenibacillus oryzisoli</name>
    <dbReference type="NCBI Taxonomy" id="1850517"/>
    <lineage>
        <taxon>Bacteria</taxon>
        <taxon>Bacillati</taxon>
        <taxon>Bacillota</taxon>
        <taxon>Bacilli</taxon>
        <taxon>Bacillales</taxon>
        <taxon>Paenibacillaceae</taxon>
        <taxon>Paenibacillus</taxon>
    </lineage>
</organism>
<dbReference type="RefSeq" id="WP_068661794.1">
    <property type="nucleotide sequence ID" value="NZ_LYPB01000039.1"/>
</dbReference>
<evidence type="ECO:0000259" key="8">
    <source>
        <dbReference type="PROSITE" id="PS50928"/>
    </source>
</evidence>
<dbReference type="GO" id="GO:0005886">
    <property type="term" value="C:plasma membrane"/>
    <property type="evidence" value="ECO:0007669"/>
    <property type="project" value="UniProtKB-SubCell"/>
</dbReference>
<feature type="transmembrane region" description="Helical" evidence="7">
    <location>
        <begin position="286"/>
        <end position="310"/>
    </location>
</feature>
<keyword evidence="10" id="KW-1185">Reference proteome</keyword>
<dbReference type="InterPro" id="IPR050809">
    <property type="entry name" value="UgpAE/MalFG_permease"/>
</dbReference>
<evidence type="ECO:0000256" key="7">
    <source>
        <dbReference type="RuleBase" id="RU363032"/>
    </source>
</evidence>
<comment type="subcellular location">
    <subcellularLocation>
        <location evidence="1 7">Cell membrane</location>
        <topology evidence="1 7">Multi-pass membrane protein</topology>
    </subcellularLocation>
</comment>
<dbReference type="InterPro" id="IPR000515">
    <property type="entry name" value="MetI-like"/>
</dbReference>
<dbReference type="PROSITE" id="PS50928">
    <property type="entry name" value="ABC_TM1"/>
    <property type="match status" value="1"/>
</dbReference>
<sequence length="320" mass="36005">MDGAVNAKQRVRSPRLSVMGRWLRFKSQFALQSMVWPGILFLLVFSYIPMYGILIAFKEYDLFLGVMNSPWIGFSHFQEFLNDPNFLNVLRNTLAMNLMGLALGFPAPIVFALFLNELNKKRFKSFVQTISYLPHFVSWVIFGGLVLTVLSPSNGILNLLLTSMGIIDEPINFIAKPHLFWIIMVCAEILKGIGWGAIIYIAAIAGVDQEMYDAAKIDGAGRFQRMWYVTLPAIMGTVVIMLIFAISSILNTGFEQIMVMQNPLNLDVSETIDTYVYKVGLRQMRYSYSTAVGLAKSVVALILLFAANYVSRKVTDNSLF</sequence>
<dbReference type="SUPFAM" id="SSF161098">
    <property type="entry name" value="MetI-like"/>
    <property type="match status" value="1"/>
</dbReference>
<keyword evidence="4 7" id="KW-0812">Transmembrane</keyword>
<dbReference type="InterPro" id="IPR035906">
    <property type="entry name" value="MetI-like_sf"/>
</dbReference>
<dbReference type="AlphaFoldDB" id="A0A198ARD4"/>
<gene>
    <name evidence="9" type="ORF">A8708_25715</name>
</gene>